<keyword evidence="1" id="KW-1133">Transmembrane helix</keyword>
<keyword evidence="1" id="KW-0812">Transmembrane</keyword>
<evidence type="ECO:0000313" key="2">
    <source>
        <dbReference type="EMBL" id="MBW76022.1"/>
    </source>
</evidence>
<accession>A0A2M4DEL1</accession>
<evidence type="ECO:0000256" key="1">
    <source>
        <dbReference type="SAM" id="Phobius"/>
    </source>
</evidence>
<keyword evidence="1" id="KW-0472">Membrane</keyword>
<sequence length="94" mass="10162">MMVMVVVMLMVRITAAAAVAAVVLDFFLLRTLHIVRLVTLVIGQRTAAVDAILLAQQQQPILGRQTEILVGLLAGLRSCLLAQMLRQLADGRLG</sequence>
<proteinExistence type="predicted"/>
<feature type="transmembrane region" description="Helical" evidence="1">
    <location>
        <begin position="6"/>
        <end position="29"/>
    </location>
</feature>
<protein>
    <submittedName>
        <fullName evidence="2">Putative secreted protein</fullName>
    </submittedName>
</protein>
<dbReference type="EMBL" id="GGFL01011844">
    <property type="protein sequence ID" value="MBW76022.1"/>
    <property type="molecule type" value="Transcribed_RNA"/>
</dbReference>
<reference evidence="2" key="1">
    <citation type="submission" date="2018-01" db="EMBL/GenBank/DDBJ databases">
        <title>An insight into the sialome of Amazonian anophelines.</title>
        <authorList>
            <person name="Ribeiro J.M."/>
            <person name="Scarpassa V."/>
            <person name="Calvo E."/>
        </authorList>
    </citation>
    <scope>NUCLEOTIDE SEQUENCE</scope>
</reference>
<dbReference type="AlphaFoldDB" id="A0A2M4DEL1"/>
<name>A0A2M4DEL1_ANODA</name>
<organism evidence="2">
    <name type="scientific">Anopheles darlingi</name>
    <name type="common">Mosquito</name>
    <dbReference type="NCBI Taxonomy" id="43151"/>
    <lineage>
        <taxon>Eukaryota</taxon>
        <taxon>Metazoa</taxon>
        <taxon>Ecdysozoa</taxon>
        <taxon>Arthropoda</taxon>
        <taxon>Hexapoda</taxon>
        <taxon>Insecta</taxon>
        <taxon>Pterygota</taxon>
        <taxon>Neoptera</taxon>
        <taxon>Endopterygota</taxon>
        <taxon>Diptera</taxon>
        <taxon>Nematocera</taxon>
        <taxon>Culicoidea</taxon>
        <taxon>Culicidae</taxon>
        <taxon>Anophelinae</taxon>
        <taxon>Anopheles</taxon>
    </lineage>
</organism>